<evidence type="ECO:0000256" key="1">
    <source>
        <dbReference type="PROSITE-ProRule" id="PRU00042"/>
    </source>
</evidence>
<keyword evidence="5" id="KW-1185">Reference proteome</keyword>
<dbReference type="InParanoid" id="A0A0C3BXZ8"/>
<dbReference type="HOGENOM" id="CLU_119113_0_0_1"/>
<dbReference type="AlphaFoldDB" id="A0A0C3BXZ8"/>
<dbReference type="InterPro" id="IPR013087">
    <property type="entry name" value="Znf_C2H2_type"/>
</dbReference>
<proteinExistence type="predicted"/>
<sequence length="189" mass="20814">MESRLRDGQSMSINLSAMISTNSSDSSKLSARSSPPSPAKIAMADVASIFIKLRRTREKIKSHHIASTSGEPQTHPSLAGDGVTCAERVEMELNESYVCVGAVDVVKLLRCSRTKLFEKASYWNANVLINEQWSCTICGPKFRKDGTFRVHIRYSASASRSSRPDPQRPVALEKVKSVPGLMTVLSRRS</sequence>
<dbReference type="STRING" id="765440.A0A0C3BXZ8"/>
<accession>A0A0C3BXZ8</accession>
<evidence type="ECO:0000256" key="2">
    <source>
        <dbReference type="SAM" id="MobiDB-lite"/>
    </source>
</evidence>
<feature type="domain" description="C2H2-type" evidence="3">
    <location>
        <begin position="133"/>
        <end position="164"/>
    </location>
</feature>
<evidence type="ECO:0000313" key="4">
    <source>
        <dbReference type="EMBL" id="KIM91428.1"/>
    </source>
</evidence>
<gene>
    <name evidence="4" type="ORF">PILCRDRAFT_810701</name>
</gene>
<organism evidence="4 5">
    <name type="scientific">Piloderma croceum (strain F 1598)</name>
    <dbReference type="NCBI Taxonomy" id="765440"/>
    <lineage>
        <taxon>Eukaryota</taxon>
        <taxon>Fungi</taxon>
        <taxon>Dikarya</taxon>
        <taxon>Basidiomycota</taxon>
        <taxon>Agaricomycotina</taxon>
        <taxon>Agaricomycetes</taxon>
        <taxon>Agaricomycetidae</taxon>
        <taxon>Atheliales</taxon>
        <taxon>Atheliaceae</taxon>
        <taxon>Piloderma</taxon>
    </lineage>
</organism>
<feature type="region of interest" description="Disordered" evidence="2">
    <location>
        <begin position="61"/>
        <end position="80"/>
    </location>
</feature>
<reference evidence="4 5" key="1">
    <citation type="submission" date="2014-04" db="EMBL/GenBank/DDBJ databases">
        <authorList>
            <consortium name="DOE Joint Genome Institute"/>
            <person name="Kuo A."/>
            <person name="Tarkka M."/>
            <person name="Buscot F."/>
            <person name="Kohler A."/>
            <person name="Nagy L.G."/>
            <person name="Floudas D."/>
            <person name="Copeland A."/>
            <person name="Barry K.W."/>
            <person name="Cichocki N."/>
            <person name="Veneault-Fourrey C."/>
            <person name="LaButti K."/>
            <person name="Lindquist E.A."/>
            <person name="Lipzen A."/>
            <person name="Lundell T."/>
            <person name="Morin E."/>
            <person name="Murat C."/>
            <person name="Sun H."/>
            <person name="Tunlid A."/>
            <person name="Henrissat B."/>
            <person name="Grigoriev I.V."/>
            <person name="Hibbett D.S."/>
            <person name="Martin F."/>
            <person name="Nordberg H.P."/>
            <person name="Cantor M.N."/>
            <person name="Hua S.X."/>
        </authorList>
    </citation>
    <scope>NUCLEOTIDE SEQUENCE [LARGE SCALE GENOMIC DNA]</scope>
    <source>
        <strain evidence="4 5">F 1598</strain>
    </source>
</reference>
<name>A0A0C3BXZ8_PILCF</name>
<dbReference type="PROSITE" id="PS50157">
    <property type="entry name" value="ZINC_FINGER_C2H2_2"/>
    <property type="match status" value="1"/>
</dbReference>
<keyword evidence="1" id="KW-0862">Zinc</keyword>
<feature type="compositionally biased region" description="Polar residues" evidence="2">
    <location>
        <begin position="65"/>
        <end position="76"/>
    </location>
</feature>
<dbReference type="GO" id="GO:0008270">
    <property type="term" value="F:zinc ion binding"/>
    <property type="evidence" value="ECO:0007669"/>
    <property type="project" value="UniProtKB-KW"/>
</dbReference>
<protein>
    <recommendedName>
        <fullName evidence="3">C2H2-type domain-containing protein</fullName>
    </recommendedName>
</protein>
<evidence type="ECO:0000259" key="3">
    <source>
        <dbReference type="PROSITE" id="PS50157"/>
    </source>
</evidence>
<keyword evidence="1" id="KW-0863">Zinc-finger</keyword>
<dbReference type="Proteomes" id="UP000054166">
    <property type="component" value="Unassembled WGS sequence"/>
</dbReference>
<dbReference type="OrthoDB" id="3261081at2759"/>
<dbReference type="EMBL" id="KN832971">
    <property type="protein sequence ID" value="KIM91428.1"/>
    <property type="molecule type" value="Genomic_DNA"/>
</dbReference>
<keyword evidence="1" id="KW-0479">Metal-binding</keyword>
<reference evidence="5" key="2">
    <citation type="submission" date="2015-01" db="EMBL/GenBank/DDBJ databases">
        <title>Evolutionary Origins and Diversification of the Mycorrhizal Mutualists.</title>
        <authorList>
            <consortium name="DOE Joint Genome Institute"/>
            <consortium name="Mycorrhizal Genomics Consortium"/>
            <person name="Kohler A."/>
            <person name="Kuo A."/>
            <person name="Nagy L.G."/>
            <person name="Floudas D."/>
            <person name="Copeland A."/>
            <person name="Barry K.W."/>
            <person name="Cichocki N."/>
            <person name="Veneault-Fourrey C."/>
            <person name="LaButti K."/>
            <person name="Lindquist E.A."/>
            <person name="Lipzen A."/>
            <person name="Lundell T."/>
            <person name="Morin E."/>
            <person name="Murat C."/>
            <person name="Riley R."/>
            <person name="Ohm R."/>
            <person name="Sun H."/>
            <person name="Tunlid A."/>
            <person name="Henrissat B."/>
            <person name="Grigoriev I.V."/>
            <person name="Hibbett D.S."/>
            <person name="Martin F."/>
        </authorList>
    </citation>
    <scope>NUCLEOTIDE SEQUENCE [LARGE SCALE GENOMIC DNA]</scope>
    <source>
        <strain evidence="5">F 1598</strain>
    </source>
</reference>
<evidence type="ECO:0000313" key="5">
    <source>
        <dbReference type="Proteomes" id="UP000054166"/>
    </source>
</evidence>